<evidence type="ECO:0000313" key="2">
    <source>
        <dbReference type="EMBL" id="WFD19542.1"/>
    </source>
</evidence>
<reference evidence="2" key="1">
    <citation type="submission" date="2023-03" db="EMBL/GenBank/DDBJ databases">
        <title>Mating type loci evolution in Malassezia.</title>
        <authorList>
            <person name="Coelho M.A."/>
        </authorList>
    </citation>
    <scope>NUCLEOTIDE SEQUENCE</scope>
    <source>
        <strain evidence="2">CBS 10434</strain>
    </source>
</reference>
<keyword evidence="1" id="KW-0732">Signal</keyword>
<name>A0AAF0E4V5_9BASI</name>
<proteinExistence type="predicted"/>
<evidence type="ECO:0000313" key="3">
    <source>
        <dbReference type="Proteomes" id="UP001220961"/>
    </source>
</evidence>
<dbReference type="EMBL" id="CP119910">
    <property type="protein sequence ID" value="WFD19542.1"/>
    <property type="molecule type" value="Genomic_DNA"/>
</dbReference>
<protein>
    <submittedName>
        <fullName evidence="2">Uncharacterized protein</fullName>
    </submittedName>
</protein>
<evidence type="ECO:0000256" key="1">
    <source>
        <dbReference type="SAM" id="SignalP"/>
    </source>
</evidence>
<organism evidence="2 3">
    <name type="scientific">Malassezia caprae</name>
    <dbReference type="NCBI Taxonomy" id="1381934"/>
    <lineage>
        <taxon>Eukaryota</taxon>
        <taxon>Fungi</taxon>
        <taxon>Dikarya</taxon>
        <taxon>Basidiomycota</taxon>
        <taxon>Ustilaginomycotina</taxon>
        <taxon>Malasseziomycetes</taxon>
        <taxon>Malasseziales</taxon>
        <taxon>Malasseziaceae</taxon>
        <taxon>Malassezia</taxon>
    </lineage>
</organism>
<dbReference type="Proteomes" id="UP001220961">
    <property type="component" value="Chromosome 3"/>
</dbReference>
<gene>
    <name evidence="2" type="ORF">MCAP1_001774</name>
</gene>
<feature type="chain" id="PRO_5042169948" evidence="1">
    <location>
        <begin position="21"/>
        <end position="292"/>
    </location>
</feature>
<keyword evidence="3" id="KW-1185">Reference proteome</keyword>
<sequence>MHCLSFLIAVGALVLPGAYARGVSRAPAFSVTNLPDTWQRGQAGTNACGRFGASSPQSSCQNIFVNSANDFCLFGPPSKNKTVGDSEQIMVAYCTKAGYGTRLIPDGTLQGVHFLRTNSFVQVTGRGNMTKIHIREGDEGGELDPHGYNNLGNPVGGLVWTRSSVDQPGAWTQINEWNQFISDSEFSLRACWGPNATQYCPHVYDEMGSSYNEPGNYDKGSFDECEGDEGQFPGVYGTSTFWQGQSHTPKPHRPGATSNCHTFASLHNGMARSPLFSAQVQSRRAPRPSHIL</sequence>
<dbReference type="AlphaFoldDB" id="A0AAF0E4V5"/>
<accession>A0AAF0E4V5</accession>
<feature type="signal peptide" evidence="1">
    <location>
        <begin position="1"/>
        <end position="20"/>
    </location>
</feature>